<accession>A0A1I7YM61</accession>
<name>A0A1I7YM61_9BILA</name>
<keyword evidence="1" id="KW-1185">Reference proteome</keyword>
<proteinExistence type="predicted"/>
<dbReference type="SUPFAM" id="SSF89562">
    <property type="entry name" value="RraA-like"/>
    <property type="match status" value="1"/>
</dbReference>
<evidence type="ECO:0000313" key="1">
    <source>
        <dbReference type="Proteomes" id="UP000095287"/>
    </source>
</evidence>
<dbReference type="Proteomes" id="UP000095287">
    <property type="component" value="Unplaced"/>
</dbReference>
<dbReference type="Gene3D" id="3.50.30.40">
    <property type="entry name" value="Ribonuclease E inhibitor RraA/RraA-like"/>
    <property type="match status" value="1"/>
</dbReference>
<evidence type="ECO:0000313" key="2">
    <source>
        <dbReference type="WBParaSite" id="L893_g17750.t1"/>
    </source>
</evidence>
<dbReference type="WBParaSite" id="L893_g17750.t1">
    <property type="protein sequence ID" value="L893_g17750.t1"/>
    <property type="gene ID" value="L893_g17750"/>
</dbReference>
<protein>
    <submittedName>
        <fullName evidence="2">Regulator of ribonuclease activity homolog</fullName>
    </submittedName>
</protein>
<dbReference type="InterPro" id="IPR036704">
    <property type="entry name" value="RraA/RraA-like_sf"/>
</dbReference>
<dbReference type="AlphaFoldDB" id="A0A1I7YM61"/>
<reference evidence="2" key="1">
    <citation type="submission" date="2016-11" db="UniProtKB">
        <authorList>
            <consortium name="WormBaseParasite"/>
        </authorList>
    </citation>
    <scope>IDENTIFICATION</scope>
</reference>
<organism evidence="1 2">
    <name type="scientific">Steinernema glaseri</name>
    <dbReference type="NCBI Taxonomy" id="37863"/>
    <lineage>
        <taxon>Eukaryota</taxon>
        <taxon>Metazoa</taxon>
        <taxon>Ecdysozoa</taxon>
        <taxon>Nematoda</taxon>
        <taxon>Chromadorea</taxon>
        <taxon>Rhabditida</taxon>
        <taxon>Tylenchina</taxon>
        <taxon>Panagrolaimomorpha</taxon>
        <taxon>Strongyloidoidea</taxon>
        <taxon>Steinernematidae</taxon>
        <taxon>Steinernema</taxon>
    </lineage>
</organism>
<sequence length="87" mass="9702">MLQRSRREVSRCLREVSRSRGRGAPVCAGDLVVADEDGVIIIPVAAVERTLREGRQRADKEALLMARLREGHTTLDLLGLTRPQEQP</sequence>